<keyword evidence="3" id="KW-1003">Cell membrane</keyword>
<evidence type="ECO:0000256" key="1">
    <source>
        <dbReference type="ARBA" id="ARBA00004418"/>
    </source>
</evidence>
<dbReference type="EMBL" id="CP042304">
    <property type="protein sequence ID" value="QDZ12584.1"/>
    <property type="molecule type" value="Genomic_DNA"/>
</dbReference>
<dbReference type="Gene3D" id="3.40.190.10">
    <property type="entry name" value="Periplasmic binding protein-like II"/>
    <property type="match status" value="2"/>
</dbReference>
<dbReference type="SUPFAM" id="SSF53850">
    <property type="entry name" value="Periplasmic binding protein-like II"/>
    <property type="match status" value="1"/>
</dbReference>
<evidence type="ECO:0000256" key="5">
    <source>
        <dbReference type="ARBA" id="ARBA00022764"/>
    </source>
</evidence>
<evidence type="ECO:0000256" key="3">
    <source>
        <dbReference type="ARBA" id="ARBA00022475"/>
    </source>
</evidence>
<keyword evidence="6" id="KW-0472">Membrane</keyword>
<evidence type="ECO:0000256" key="8">
    <source>
        <dbReference type="ARBA" id="ARBA00023288"/>
    </source>
</evidence>
<dbReference type="InterPro" id="IPR050490">
    <property type="entry name" value="Bact_solute-bd_prot1"/>
</dbReference>
<sequence length="467" mass="52293">MSFKHLLAAGTALAAITGLGGAALAQDEPVTITIINHESPRIEEQLARIEAAMAEKGINIDINQIGLPNAGYPDALSLRLLSGEVPDIIYFQGGDAEFAAQGILEDLRPWIAQSTYLKDALWPHNEVRLENYPYLLYVFPARTKSPVIRKDWLEQTGLAAPTSLDEWTEFLRVLSDSDYDGNGTQDTYGIIAPDNTAELDAIFNQSFGISSTWLADGNGEWIHSRVSDGEREKLEYYRMLYADGILDREFITSNWEIKEDKFYTGRVAIVAGTAGSVVDTYRTKMQQVHPDSELALLEPPDGLEAVNIAKEERGFAIHAMSDNKEAAFAFLDFMASPEGLMIDSMGYEGEHYTRDGDTYEVLPEMGLWYPRYWTVNPEYWTPPVDLLSSVAQASLEQGARYFTPDNAFVWPGELAANVDAAEQYYRSSVYRFVSGEWSMDQWDAYVQGWYDNGGQAMTDYARTVLDD</sequence>
<keyword evidence="8" id="KW-0449">Lipoprotein</keyword>
<dbReference type="GO" id="GO:0042597">
    <property type="term" value="C:periplasmic space"/>
    <property type="evidence" value="ECO:0007669"/>
    <property type="project" value="UniProtKB-SubCell"/>
</dbReference>
<organism evidence="10 11">
    <name type="scientific">Devosia ginsengisoli</name>
    <dbReference type="NCBI Taxonomy" id="400770"/>
    <lineage>
        <taxon>Bacteria</taxon>
        <taxon>Pseudomonadati</taxon>
        <taxon>Pseudomonadota</taxon>
        <taxon>Alphaproteobacteria</taxon>
        <taxon>Hyphomicrobiales</taxon>
        <taxon>Devosiaceae</taxon>
        <taxon>Devosia</taxon>
    </lineage>
</organism>
<dbReference type="RefSeq" id="WP_146291737.1">
    <property type="nucleotide sequence ID" value="NZ_CP042304.1"/>
</dbReference>
<evidence type="ECO:0000256" key="2">
    <source>
        <dbReference type="ARBA" id="ARBA00008520"/>
    </source>
</evidence>
<dbReference type="Pfam" id="PF01547">
    <property type="entry name" value="SBP_bac_1"/>
    <property type="match status" value="1"/>
</dbReference>
<feature type="signal peptide" evidence="9">
    <location>
        <begin position="1"/>
        <end position="25"/>
    </location>
</feature>
<keyword evidence="11" id="KW-1185">Reference proteome</keyword>
<evidence type="ECO:0000256" key="6">
    <source>
        <dbReference type="ARBA" id="ARBA00023136"/>
    </source>
</evidence>
<keyword evidence="4 9" id="KW-0732">Signal</keyword>
<protein>
    <submittedName>
        <fullName evidence="10">Extracellular solute-binding protein</fullName>
    </submittedName>
</protein>
<gene>
    <name evidence="10" type="ORF">FPZ08_18630</name>
</gene>
<comment type="subcellular location">
    <subcellularLocation>
        <location evidence="1">Periplasm</location>
    </subcellularLocation>
</comment>
<evidence type="ECO:0000313" key="11">
    <source>
        <dbReference type="Proteomes" id="UP000315364"/>
    </source>
</evidence>
<keyword evidence="5" id="KW-0574">Periplasm</keyword>
<dbReference type="Proteomes" id="UP000315364">
    <property type="component" value="Chromosome"/>
</dbReference>
<comment type="similarity">
    <text evidence="2">Belongs to the bacterial solute-binding protein 1 family.</text>
</comment>
<dbReference type="KEGG" id="dea:FPZ08_18630"/>
<dbReference type="InterPro" id="IPR006059">
    <property type="entry name" value="SBP"/>
</dbReference>
<dbReference type="PANTHER" id="PTHR43649:SF33">
    <property type="entry name" value="POLYGALACTURONAN_RHAMNOGALACTURONAN-BINDING PROTEIN YTCQ"/>
    <property type="match status" value="1"/>
</dbReference>
<evidence type="ECO:0000256" key="9">
    <source>
        <dbReference type="SAM" id="SignalP"/>
    </source>
</evidence>
<keyword evidence="7" id="KW-0564">Palmitate</keyword>
<dbReference type="AlphaFoldDB" id="A0A5B8LY21"/>
<evidence type="ECO:0000256" key="7">
    <source>
        <dbReference type="ARBA" id="ARBA00023139"/>
    </source>
</evidence>
<name>A0A5B8LY21_9HYPH</name>
<reference evidence="10 11" key="1">
    <citation type="submission" date="2019-07" db="EMBL/GenBank/DDBJ databases">
        <title>Full genome sequence of Devosia sp. Gsoil 520.</title>
        <authorList>
            <person name="Im W.-T."/>
        </authorList>
    </citation>
    <scope>NUCLEOTIDE SEQUENCE [LARGE SCALE GENOMIC DNA]</scope>
    <source>
        <strain evidence="10 11">Gsoil 520</strain>
    </source>
</reference>
<proteinExistence type="inferred from homology"/>
<accession>A0A5B8LY21</accession>
<evidence type="ECO:0000313" key="10">
    <source>
        <dbReference type="EMBL" id="QDZ12584.1"/>
    </source>
</evidence>
<dbReference type="OrthoDB" id="9787283at2"/>
<evidence type="ECO:0000256" key="4">
    <source>
        <dbReference type="ARBA" id="ARBA00022729"/>
    </source>
</evidence>
<dbReference type="PANTHER" id="PTHR43649">
    <property type="entry name" value="ARABINOSE-BINDING PROTEIN-RELATED"/>
    <property type="match status" value="1"/>
</dbReference>
<feature type="chain" id="PRO_5023085492" evidence="9">
    <location>
        <begin position="26"/>
        <end position="467"/>
    </location>
</feature>